<evidence type="ECO:0000313" key="3">
    <source>
        <dbReference type="Proteomes" id="UP000500767"/>
    </source>
</evidence>
<dbReference type="SMART" id="SM00530">
    <property type="entry name" value="HTH_XRE"/>
    <property type="match status" value="1"/>
</dbReference>
<evidence type="ECO:0000313" key="2">
    <source>
        <dbReference type="EMBL" id="QKE91878.1"/>
    </source>
</evidence>
<dbReference type="SUPFAM" id="SSF47413">
    <property type="entry name" value="lambda repressor-like DNA-binding domains"/>
    <property type="match status" value="1"/>
</dbReference>
<dbReference type="Pfam" id="PF01381">
    <property type="entry name" value="HTH_3"/>
    <property type="match status" value="1"/>
</dbReference>
<dbReference type="InterPro" id="IPR001387">
    <property type="entry name" value="Cro/C1-type_HTH"/>
</dbReference>
<reference evidence="2 3" key="1">
    <citation type="journal article" date="2014" name="World J. Microbiol. Biotechnol.">
        <title>Biodiversity and physiological characteristics of Antarctic and Arctic lichens-associated bacteria.</title>
        <authorList>
            <person name="Lee Y.M."/>
            <person name="Kim E.H."/>
            <person name="Lee H.K."/>
            <person name="Hong S.G."/>
        </authorList>
    </citation>
    <scope>NUCLEOTIDE SEQUENCE [LARGE SCALE GENOMIC DNA]</scope>
    <source>
        <strain evidence="2 3">PAMC 26569</strain>
    </source>
</reference>
<dbReference type="RefSeq" id="WP_171835823.1">
    <property type="nucleotide sequence ID" value="NZ_CP053708.1"/>
</dbReference>
<proteinExistence type="predicted"/>
<dbReference type="CDD" id="cd00093">
    <property type="entry name" value="HTH_XRE"/>
    <property type="match status" value="1"/>
</dbReference>
<feature type="domain" description="HTH cro/C1-type" evidence="1">
    <location>
        <begin position="37"/>
        <end position="82"/>
    </location>
</feature>
<organism evidence="2 3">
    <name type="scientific">Lichenicola cladoniae</name>
    <dbReference type="NCBI Taxonomy" id="1484109"/>
    <lineage>
        <taxon>Bacteria</taxon>
        <taxon>Pseudomonadati</taxon>
        <taxon>Pseudomonadota</taxon>
        <taxon>Alphaproteobacteria</taxon>
        <taxon>Acetobacterales</taxon>
        <taxon>Acetobacteraceae</taxon>
        <taxon>Lichenicola</taxon>
    </lineage>
</organism>
<evidence type="ECO:0000259" key="1">
    <source>
        <dbReference type="PROSITE" id="PS50943"/>
    </source>
</evidence>
<dbReference type="KEGG" id="lck:HN018_19220"/>
<protein>
    <submittedName>
        <fullName evidence="2">Helix-turn-helix transcriptional regulator</fullName>
    </submittedName>
</protein>
<keyword evidence="3" id="KW-1185">Reference proteome</keyword>
<dbReference type="Gene3D" id="1.10.260.40">
    <property type="entry name" value="lambda repressor-like DNA-binding domains"/>
    <property type="match status" value="1"/>
</dbReference>
<gene>
    <name evidence="2" type="ORF">HN018_19220</name>
</gene>
<dbReference type="Proteomes" id="UP000500767">
    <property type="component" value="Chromosome"/>
</dbReference>
<accession>A0A6M8HU37</accession>
<dbReference type="PROSITE" id="PS50943">
    <property type="entry name" value="HTH_CROC1"/>
    <property type="match status" value="1"/>
</dbReference>
<name>A0A6M8HU37_9PROT</name>
<dbReference type="AlphaFoldDB" id="A0A6M8HU37"/>
<dbReference type="InterPro" id="IPR010982">
    <property type="entry name" value="Lambda_DNA-bd_dom_sf"/>
</dbReference>
<sequence>MPKIRQHDVPSTIRQSFALRLQELRADHGRHLGRGPLSQRAFSELLGIDKDRYGSYERADREPPLEILAKLRKVTGMSLDELIGG</sequence>
<dbReference type="EMBL" id="CP053708">
    <property type="protein sequence ID" value="QKE91878.1"/>
    <property type="molecule type" value="Genomic_DNA"/>
</dbReference>
<dbReference type="GO" id="GO:0003677">
    <property type="term" value="F:DNA binding"/>
    <property type="evidence" value="ECO:0007669"/>
    <property type="project" value="InterPro"/>
</dbReference>